<dbReference type="OrthoDB" id="120695at2157"/>
<accession>D7E633</accession>
<keyword evidence="2" id="KW-1185">Reference proteome</keyword>
<dbReference type="Proteomes" id="UP000000391">
    <property type="component" value="Chromosome"/>
</dbReference>
<evidence type="ECO:0008006" key="3">
    <source>
        <dbReference type="Google" id="ProtNLM"/>
    </source>
</evidence>
<dbReference type="GeneID" id="9345735"/>
<reference evidence="1 2" key="1">
    <citation type="submission" date="2010-06" db="EMBL/GenBank/DDBJ databases">
        <title>Complete sequence chromosome of Methanohalobium evestigatum Z-7303.</title>
        <authorList>
            <consortium name="US DOE Joint Genome Institute"/>
            <person name="Lucas S."/>
            <person name="Copeland A."/>
            <person name="Lapidus A."/>
            <person name="Cheng J.-F."/>
            <person name="Bruce D."/>
            <person name="Goodwin L."/>
            <person name="Pitluck S."/>
            <person name="Saunders E."/>
            <person name="Detter J.C."/>
            <person name="Han C."/>
            <person name="Tapia R."/>
            <person name="Land M."/>
            <person name="Hauser L."/>
            <person name="Kyrpides N."/>
            <person name="Mikhailova N."/>
            <person name="Sieprawska-Lupa M."/>
            <person name="Whitman W.B."/>
            <person name="Anderson I."/>
            <person name="Woyke T."/>
        </authorList>
    </citation>
    <scope>NUCLEOTIDE SEQUENCE [LARGE SCALE GENOMIC DNA]</scope>
    <source>
        <strain evidence="2">ATCC BAA-1072 / DSM 3721 / NBRC 107634 / OCM 161 / Z-7303</strain>
    </source>
</reference>
<protein>
    <recommendedName>
        <fullName evidence="3">DUF2551 domain-containing protein</fullName>
    </recommendedName>
</protein>
<name>D7E633_METEZ</name>
<dbReference type="InterPro" id="IPR020501">
    <property type="entry name" value="Uncharacterised_AF1218"/>
</dbReference>
<proteinExistence type="predicted"/>
<dbReference type="KEGG" id="mev:Metev_0124"/>
<sequence length="105" mass="12311">MDSLQLKIKHRLQKFIEKDEDGVRSNILCVFLNKNKLTIDDLYSIITTKYNISRNSVASMVGYIQSKLGIIQSYKKDYKSPTVYYLKDKYAFIIKMVLKQKFTVS</sequence>
<dbReference type="AlphaFoldDB" id="D7E633"/>
<gene>
    <name evidence="1" type="ordered locus">Metev_0124</name>
</gene>
<evidence type="ECO:0000313" key="2">
    <source>
        <dbReference type="Proteomes" id="UP000000391"/>
    </source>
</evidence>
<evidence type="ECO:0000313" key="1">
    <source>
        <dbReference type="EMBL" id="ADI73055.1"/>
    </source>
</evidence>
<dbReference type="HOGENOM" id="CLU_161115_0_0_2"/>
<dbReference type="EMBL" id="CP002069">
    <property type="protein sequence ID" value="ADI73055.1"/>
    <property type="molecule type" value="Genomic_DNA"/>
</dbReference>
<organism evidence="1 2">
    <name type="scientific">Methanohalobium evestigatum (strain ATCC BAA-1072 / DSM 3721 / NBRC 107634 / OCM 161 / Z-7303)</name>
    <dbReference type="NCBI Taxonomy" id="644295"/>
    <lineage>
        <taxon>Archaea</taxon>
        <taxon>Methanobacteriati</taxon>
        <taxon>Methanobacteriota</taxon>
        <taxon>Stenosarchaea group</taxon>
        <taxon>Methanomicrobia</taxon>
        <taxon>Methanosarcinales</taxon>
        <taxon>Methanosarcinaceae</taxon>
        <taxon>Methanohalobium</taxon>
    </lineage>
</organism>
<dbReference type="Pfam" id="PF10826">
    <property type="entry name" value="DUF2551"/>
    <property type="match status" value="1"/>
</dbReference>
<dbReference type="RefSeq" id="WP_013193623.1">
    <property type="nucleotide sequence ID" value="NC_014253.1"/>
</dbReference>